<reference evidence="1" key="2">
    <citation type="journal article" date="2015" name="Fish Shellfish Immunol.">
        <title>Early steps in the European eel (Anguilla anguilla)-Vibrio vulnificus interaction in the gills: Role of the RtxA13 toxin.</title>
        <authorList>
            <person name="Callol A."/>
            <person name="Pajuelo D."/>
            <person name="Ebbesson L."/>
            <person name="Teles M."/>
            <person name="MacKenzie S."/>
            <person name="Amaro C."/>
        </authorList>
    </citation>
    <scope>NUCLEOTIDE SEQUENCE</scope>
</reference>
<sequence>MYVYIYKGIIQGSVFVAGVGILRRGRGAV</sequence>
<name>A0A0E9VEA1_ANGAN</name>
<protein>
    <submittedName>
        <fullName evidence="1">Uncharacterized protein</fullName>
    </submittedName>
</protein>
<evidence type="ECO:0000313" key="1">
    <source>
        <dbReference type="EMBL" id="JAH75538.1"/>
    </source>
</evidence>
<dbReference type="EMBL" id="GBXM01033039">
    <property type="protein sequence ID" value="JAH75538.1"/>
    <property type="molecule type" value="Transcribed_RNA"/>
</dbReference>
<reference evidence="1" key="1">
    <citation type="submission" date="2014-11" db="EMBL/GenBank/DDBJ databases">
        <authorList>
            <person name="Amaro Gonzalez C."/>
        </authorList>
    </citation>
    <scope>NUCLEOTIDE SEQUENCE</scope>
</reference>
<proteinExistence type="predicted"/>
<dbReference type="AlphaFoldDB" id="A0A0E9VEA1"/>
<accession>A0A0E9VEA1</accession>
<organism evidence="1">
    <name type="scientific">Anguilla anguilla</name>
    <name type="common">European freshwater eel</name>
    <name type="synonym">Muraena anguilla</name>
    <dbReference type="NCBI Taxonomy" id="7936"/>
    <lineage>
        <taxon>Eukaryota</taxon>
        <taxon>Metazoa</taxon>
        <taxon>Chordata</taxon>
        <taxon>Craniata</taxon>
        <taxon>Vertebrata</taxon>
        <taxon>Euteleostomi</taxon>
        <taxon>Actinopterygii</taxon>
        <taxon>Neopterygii</taxon>
        <taxon>Teleostei</taxon>
        <taxon>Anguilliformes</taxon>
        <taxon>Anguillidae</taxon>
        <taxon>Anguilla</taxon>
    </lineage>
</organism>